<evidence type="ECO:0000313" key="10">
    <source>
        <dbReference type="Proteomes" id="UP000199600"/>
    </source>
</evidence>
<evidence type="ECO:0000256" key="4">
    <source>
        <dbReference type="ARBA" id="ARBA00022737"/>
    </source>
</evidence>
<keyword evidence="10" id="KW-1185">Reference proteome</keyword>
<dbReference type="CDD" id="cd09134">
    <property type="entry name" value="PLDc_PSS_G_neg_1"/>
    <property type="match status" value="1"/>
</dbReference>
<sequence>MERTQTRIPKTNGFTSVWQRWRGRTNETPSLDSLPCIPVAAEHVAVLPSPEAYRTTLLTQIAQASQRILMATLYLQDDDAGREVLSALYAAKKARPQLEIAVFVDWHRAQRGLIGKARSAGNAALYKDMARRLGPGVEIYGVPIQRREFMGVMHLKGFVIDDVVLYSGASLNDVYLQRKSRYRLDRYHLIHNRFLADSMANLLTGVLRNGPSVCSLATGKTPKTAAILNAIVKFRRVLATIRYHFAAGQINSGEVGITPLFGLGVRGNELNATILQLILHSRRRFVLFTPYFNLPGPIRKAVDSKIKAGCQVTIVLGDKTASDFYIPPDEPFKTIGALPYLYEANLRRFCRTHQKAMDAGLLNVHIWRHEDNSFHLKGLLIDEDYALLTGNNLNPRAWRLDLENGLVIHDPQKLLLDQHLAELARIMVHTRRLNHHKSLDAVDTYPLPVQRLIKRLARVRADRLVNQVL</sequence>
<protein>
    <submittedName>
        <fullName evidence="9">CDP-diacylglycerol--serine O-phosphatidyltransferase</fullName>
        <ecNumber evidence="9">2.7.8.8</ecNumber>
    </submittedName>
</protein>
<keyword evidence="2" id="KW-0444">Lipid biosynthesis</keyword>
<evidence type="ECO:0000259" key="8">
    <source>
        <dbReference type="PROSITE" id="PS50035"/>
    </source>
</evidence>
<keyword evidence="7" id="KW-1208">Phospholipid metabolism</keyword>
<dbReference type="EC" id="2.7.8.8" evidence="9"/>
<evidence type="ECO:0000256" key="5">
    <source>
        <dbReference type="ARBA" id="ARBA00023098"/>
    </source>
</evidence>
<evidence type="ECO:0000256" key="1">
    <source>
        <dbReference type="ARBA" id="ARBA00010682"/>
    </source>
</evidence>
<proteinExistence type="inferred from homology"/>
<dbReference type="PROSITE" id="PS50035">
    <property type="entry name" value="PLD"/>
    <property type="match status" value="2"/>
</dbReference>
<gene>
    <name evidence="9" type="primary">pssA</name>
    <name evidence="9" type="ORF">PROAA_860031</name>
</gene>
<dbReference type="InterPro" id="IPR001736">
    <property type="entry name" value="PLipase_D/transphosphatidylase"/>
</dbReference>
<dbReference type="Gene3D" id="3.30.870.10">
    <property type="entry name" value="Endonuclease Chain A"/>
    <property type="match status" value="2"/>
</dbReference>
<keyword evidence="6" id="KW-0594">Phospholipid biosynthesis</keyword>
<dbReference type="Pfam" id="PF13091">
    <property type="entry name" value="PLDc_2"/>
    <property type="match status" value="1"/>
</dbReference>
<evidence type="ECO:0000313" key="9">
    <source>
        <dbReference type="EMBL" id="SBT11073.1"/>
    </source>
</evidence>
<organism evidence="9 10">
    <name type="scientific">Candidatus Propionivibrio aalborgensis</name>
    <dbReference type="NCBI Taxonomy" id="1860101"/>
    <lineage>
        <taxon>Bacteria</taxon>
        <taxon>Pseudomonadati</taxon>
        <taxon>Pseudomonadota</taxon>
        <taxon>Betaproteobacteria</taxon>
        <taxon>Rhodocyclales</taxon>
        <taxon>Rhodocyclaceae</taxon>
        <taxon>Propionivibrio</taxon>
    </lineage>
</organism>
<accession>A0A1A8Y3X0</accession>
<dbReference type="InterPro" id="IPR025202">
    <property type="entry name" value="PLD-like_dom"/>
</dbReference>
<dbReference type="GO" id="GO:0008444">
    <property type="term" value="F:CDP-diacylglycerol-glycerol-3-phosphate 3-phosphatidyltransferase activity"/>
    <property type="evidence" value="ECO:0007669"/>
    <property type="project" value="InterPro"/>
</dbReference>
<reference evidence="9 10" key="1">
    <citation type="submission" date="2016-06" db="EMBL/GenBank/DDBJ databases">
        <authorList>
            <person name="Kjaerup R.B."/>
            <person name="Dalgaard T.S."/>
            <person name="Juul-Madsen H.R."/>
        </authorList>
    </citation>
    <scope>NUCLEOTIDE SEQUENCE [LARGE SCALE GENOMIC DNA]</scope>
    <source>
        <strain evidence="9">2</strain>
    </source>
</reference>
<evidence type="ECO:0000256" key="7">
    <source>
        <dbReference type="ARBA" id="ARBA00023264"/>
    </source>
</evidence>
<dbReference type="AlphaFoldDB" id="A0A1A8Y3X0"/>
<dbReference type="NCBIfam" id="NF006946">
    <property type="entry name" value="PRK09428.1"/>
    <property type="match status" value="1"/>
</dbReference>
<dbReference type="PANTHER" id="PTHR12586">
    <property type="entry name" value="CDP-DIACYLGLYCEROL--SERINE O-PHOSPHATIDYLTRANSFERASE"/>
    <property type="match status" value="1"/>
</dbReference>
<dbReference type="Proteomes" id="UP000199600">
    <property type="component" value="Unassembled WGS sequence"/>
</dbReference>
<feature type="domain" description="PLD phosphodiesterase" evidence="8">
    <location>
        <begin position="370"/>
        <end position="397"/>
    </location>
</feature>
<dbReference type="EMBL" id="FLQY01000391">
    <property type="protein sequence ID" value="SBT11073.1"/>
    <property type="molecule type" value="Genomic_DNA"/>
</dbReference>
<evidence type="ECO:0000256" key="3">
    <source>
        <dbReference type="ARBA" id="ARBA00022679"/>
    </source>
</evidence>
<dbReference type="CDD" id="cd09136">
    <property type="entry name" value="PLDc_PSS_G_neg_2"/>
    <property type="match status" value="1"/>
</dbReference>
<keyword evidence="4" id="KW-0677">Repeat</keyword>
<comment type="similarity">
    <text evidence="1">Belongs to the CDP-alcohol phosphatidyltransferase class-II family.</text>
</comment>
<dbReference type="GO" id="GO:0032049">
    <property type="term" value="P:cardiolipin biosynthetic process"/>
    <property type="evidence" value="ECO:0007669"/>
    <property type="project" value="InterPro"/>
</dbReference>
<dbReference type="GO" id="GO:0003882">
    <property type="term" value="F:CDP-diacylglycerol-serine O-phosphatidyltransferase activity"/>
    <property type="evidence" value="ECO:0007669"/>
    <property type="project" value="UniProtKB-EC"/>
</dbReference>
<feature type="domain" description="PLD phosphodiesterase" evidence="8">
    <location>
        <begin position="149"/>
        <end position="175"/>
    </location>
</feature>
<dbReference type="RefSeq" id="WP_222102351.1">
    <property type="nucleotide sequence ID" value="NZ_FLQY01000391.1"/>
</dbReference>
<dbReference type="GO" id="GO:0005829">
    <property type="term" value="C:cytosol"/>
    <property type="evidence" value="ECO:0007669"/>
    <property type="project" value="TreeGrafter"/>
</dbReference>
<keyword evidence="3 9" id="KW-0808">Transferase</keyword>
<evidence type="ECO:0000256" key="2">
    <source>
        <dbReference type="ARBA" id="ARBA00022516"/>
    </source>
</evidence>
<dbReference type="InterPro" id="IPR016270">
    <property type="entry name" value="PGS1"/>
</dbReference>
<dbReference type="PIRSF" id="PIRSF000850">
    <property type="entry name" value="Phospholipase_D_PSS"/>
    <property type="match status" value="1"/>
</dbReference>
<keyword evidence="5" id="KW-0443">Lipid metabolism</keyword>
<dbReference type="SMART" id="SM00155">
    <property type="entry name" value="PLDc"/>
    <property type="match status" value="2"/>
</dbReference>
<name>A0A1A8Y3X0_9RHOO</name>
<dbReference type="PANTHER" id="PTHR12586:SF1">
    <property type="entry name" value="CDP-DIACYLGLYCEROL--GLYCEROL-3-PHOSPHATE 3-PHOSPHATIDYLTRANSFERASE, MITOCHONDRIAL"/>
    <property type="match status" value="1"/>
</dbReference>
<dbReference type="SUPFAM" id="SSF56024">
    <property type="entry name" value="Phospholipase D/nuclease"/>
    <property type="match status" value="2"/>
</dbReference>
<evidence type="ECO:0000256" key="6">
    <source>
        <dbReference type="ARBA" id="ARBA00023209"/>
    </source>
</evidence>